<dbReference type="PANTHER" id="PTHR14614">
    <property type="entry name" value="HEPATOCELLULAR CARCINOMA-ASSOCIATED ANTIGEN"/>
    <property type="match status" value="1"/>
</dbReference>
<evidence type="ECO:0000313" key="2">
    <source>
        <dbReference type="EMBL" id="KAF2015687.1"/>
    </source>
</evidence>
<gene>
    <name evidence="2" type="ORF">BU24DRAFT_461921</name>
</gene>
<dbReference type="InterPro" id="IPR019410">
    <property type="entry name" value="Methyltransf_16"/>
</dbReference>
<keyword evidence="3" id="KW-1185">Reference proteome</keyword>
<dbReference type="EMBL" id="ML978069">
    <property type="protein sequence ID" value="KAF2015687.1"/>
    <property type="molecule type" value="Genomic_DNA"/>
</dbReference>
<reference evidence="2" key="1">
    <citation type="journal article" date="2020" name="Stud. Mycol.">
        <title>101 Dothideomycetes genomes: a test case for predicting lifestyles and emergence of pathogens.</title>
        <authorList>
            <person name="Haridas S."/>
            <person name="Albert R."/>
            <person name="Binder M."/>
            <person name="Bloem J."/>
            <person name="Labutti K."/>
            <person name="Salamov A."/>
            <person name="Andreopoulos B."/>
            <person name="Baker S."/>
            <person name="Barry K."/>
            <person name="Bills G."/>
            <person name="Bluhm B."/>
            <person name="Cannon C."/>
            <person name="Castanera R."/>
            <person name="Culley D."/>
            <person name="Daum C."/>
            <person name="Ezra D."/>
            <person name="Gonzalez J."/>
            <person name="Henrissat B."/>
            <person name="Kuo A."/>
            <person name="Liang C."/>
            <person name="Lipzen A."/>
            <person name="Lutzoni F."/>
            <person name="Magnuson J."/>
            <person name="Mondo S."/>
            <person name="Nolan M."/>
            <person name="Ohm R."/>
            <person name="Pangilinan J."/>
            <person name="Park H.-J."/>
            <person name="Ramirez L."/>
            <person name="Alfaro M."/>
            <person name="Sun H."/>
            <person name="Tritt A."/>
            <person name="Yoshinaga Y."/>
            <person name="Zwiers L.-H."/>
            <person name="Turgeon B."/>
            <person name="Goodwin S."/>
            <person name="Spatafora J."/>
            <person name="Crous P."/>
            <person name="Grigoriev I."/>
        </authorList>
    </citation>
    <scope>NUCLEOTIDE SEQUENCE</scope>
    <source>
        <strain evidence="2">CBS 175.79</strain>
    </source>
</reference>
<sequence length="395" mass="43627">MRYLRFLKTPRIVNGPKSSEPEISFLITITSDLGDSFLPYDVTLFAELIPESGGPIIASKKIVWGPGMRTLPISLPFKKSKVNGAVIVRVGTQPKISRDDFNSLLRRETRGIVSAFSAPIDPIKGTKEARKLVERRIGLGDSDTSEGKSEIRIWEETGESIARHLWDAGIAASSYLVEQVRNPTNDAFSNVFKRSKDNQSLRILELGTGCGMASMSLAQVLESTELILTDLSEAEEIVDHNLKGIKTASNTSASFLELDWEAELPSILTAKPIDIAMAADCTYNPDSSPALVNTISRISKQSPTLAVIIAMKFRHSSEEVFFDLMADAGFVKVAEHEIPLPGDEEPGEEDVHVYLFRHDSSRQLGEITATRQRRESNANASEPLAKKRRKSKDRN</sequence>
<name>A0A6A5XSA6_9PLEO</name>
<dbReference type="Gene3D" id="3.40.50.150">
    <property type="entry name" value="Vaccinia Virus protein VP39"/>
    <property type="match status" value="1"/>
</dbReference>
<dbReference type="GO" id="GO:0008757">
    <property type="term" value="F:S-adenosylmethionine-dependent methyltransferase activity"/>
    <property type="evidence" value="ECO:0007669"/>
    <property type="project" value="UniProtKB-ARBA"/>
</dbReference>
<dbReference type="GeneID" id="54289333"/>
<accession>A0A6A5XSA6</accession>
<organism evidence="2 3">
    <name type="scientific">Aaosphaeria arxii CBS 175.79</name>
    <dbReference type="NCBI Taxonomy" id="1450172"/>
    <lineage>
        <taxon>Eukaryota</taxon>
        <taxon>Fungi</taxon>
        <taxon>Dikarya</taxon>
        <taxon>Ascomycota</taxon>
        <taxon>Pezizomycotina</taxon>
        <taxon>Dothideomycetes</taxon>
        <taxon>Pleosporomycetidae</taxon>
        <taxon>Pleosporales</taxon>
        <taxon>Pleosporales incertae sedis</taxon>
        <taxon>Aaosphaeria</taxon>
    </lineage>
</organism>
<feature type="region of interest" description="Disordered" evidence="1">
    <location>
        <begin position="364"/>
        <end position="395"/>
    </location>
</feature>
<evidence type="ECO:0000256" key="1">
    <source>
        <dbReference type="SAM" id="MobiDB-lite"/>
    </source>
</evidence>
<dbReference type="GO" id="GO:0005829">
    <property type="term" value="C:cytosol"/>
    <property type="evidence" value="ECO:0007669"/>
    <property type="project" value="TreeGrafter"/>
</dbReference>
<proteinExistence type="predicted"/>
<dbReference type="OrthoDB" id="413520at2759"/>
<feature type="compositionally biased region" description="Basic residues" evidence="1">
    <location>
        <begin position="386"/>
        <end position="395"/>
    </location>
</feature>
<dbReference type="Pfam" id="PF10294">
    <property type="entry name" value="Methyltransf_16"/>
    <property type="match status" value="1"/>
</dbReference>
<dbReference type="InterPro" id="IPR029063">
    <property type="entry name" value="SAM-dependent_MTases_sf"/>
</dbReference>
<protein>
    <submittedName>
        <fullName evidence="2">Uncharacterized protein</fullName>
    </submittedName>
</protein>
<dbReference type="AlphaFoldDB" id="A0A6A5XSA6"/>
<dbReference type="PANTHER" id="PTHR14614:SF132">
    <property type="entry name" value="PROTEIN-LYSINE METHYLTRANSFERASE C42C1.13"/>
    <property type="match status" value="1"/>
</dbReference>
<dbReference type="SUPFAM" id="SSF53335">
    <property type="entry name" value="S-adenosyl-L-methionine-dependent methyltransferases"/>
    <property type="match status" value="1"/>
</dbReference>
<dbReference type="Proteomes" id="UP000799778">
    <property type="component" value="Unassembled WGS sequence"/>
</dbReference>
<dbReference type="RefSeq" id="XP_033384026.1">
    <property type="nucleotide sequence ID" value="XM_033531936.1"/>
</dbReference>
<evidence type="ECO:0000313" key="3">
    <source>
        <dbReference type="Proteomes" id="UP000799778"/>
    </source>
</evidence>